<evidence type="ECO:0000313" key="2">
    <source>
        <dbReference type="Proteomes" id="UP000626210"/>
    </source>
</evidence>
<sequence length="86" mass="9547">MSAAARLTNEEFVAELMQFSYFGALSQVFVIEAIRRYADQVAAAQPSEVDTPFLSGPVWIGVAKEIQAKVYNQYDVDADMVVQKPD</sequence>
<protein>
    <submittedName>
        <fullName evidence="1">Uncharacterized protein</fullName>
    </submittedName>
</protein>
<organism evidence="1 2">
    <name type="scientific">Pseudorhodoferax aquiterrae</name>
    <dbReference type="NCBI Taxonomy" id="747304"/>
    <lineage>
        <taxon>Bacteria</taxon>
        <taxon>Pseudomonadati</taxon>
        <taxon>Pseudomonadota</taxon>
        <taxon>Betaproteobacteria</taxon>
        <taxon>Burkholderiales</taxon>
        <taxon>Comamonadaceae</taxon>
    </lineage>
</organism>
<dbReference type="Proteomes" id="UP000626210">
    <property type="component" value="Unassembled WGS sequence"/>
</dbReference>
<evidence type="ECO:0000313" key="1">
    <source>
        <dbReference type="EMBL" id="GHD03435.1"/>
    </source>
</evidence>
<reference evidence="2" key="1">
    <citation type="journal article" date="2019" name="Int. J. Syst. Evol. Microbiol.">
        <title>The Global Catalogue of Microorganisms (GCM) 10K type strain sequencing project: providing services to taxonomists for standard genome sequencing and annotation.</title>
        <authorList>
            <consortium name="The Broad Institute Genomics Platform"/>
            <consortium name="The Broad Institute Genome Sequencing Center for Infectious Disease"/>
            <person name="Wu L."/>
            <person name="Ma J."/>
        </authorList>
    </citation>
    <scope>NUCLEOTIDE SEQUENCE [LARGE SCALE GENOMIC DNA]</scope>
    <source>
        <strain evidence="2">KCTC 23314</strain>
    </source>
</reference>
<proteinExistence type="predicted"/>
<keyword evidence="2" id="KW-1185">Reference proteome</keyword>
<dbReference type="RefSeq" id="WP_229883160.1">
    <property type="nucleotide sequence ID" value="NZ_BMYK01000044.1"/>
</dbReference>
<dbReference type="EMBL" id="BMYK01000044">
    <property type="protein sequence ID" value="GHD03435.1"/>
    <property type="molecule type" value="Genomic_DNA"/>
</dbReference>
<gene>
    <name evidence="1" type="ORF">GCM10007320_63480</name>
</gene>
<comment type="caution">
    <text evidence="1">The sequence shown here is derived from an EMBL/GenBank/DDBJ whole genome shotgun (WGS) entry which is preliminary data.</text>
</comment>
<accession>A0ABQ3GEJ3</accession>
<name>A0ABQ3GEJ3_9BURK</name>